<dbReference type="RefSeq" id="XP_040941346.1">
    <property type="nucleotide sequence ID" value="XM_041085412.1"/>
</dbReference>
<keyword evidence="1" id="KW-0472">Membrane</keyword>
<keyword evidence="1" id="KW-0812">Transmembrane</keyword>
<accession>A0A1U8IDJ5</accession>
<dbReference type="AlphaFoldDB" id="A0A1U8IDJ5"/>
<feature type="transmembrane region" description="Helical" evidence="1">
    <location>
        <begin position="484"/>
        <end position="511"/>
    </location>
</feature>
<dbReference type="InterPro" id="IPR004158">
    <property type="entry name" value="DUF247_pln"/>
</dbReference>
<evidence type="ECO:0000256" key="1">
    <source>
        <dbReference type="SAM" id="Phobius"/>
    </source>
</evidence>
<dbReference type="GeneID" id="107895356"/>
<keyword evidence="1" id="KW-1133">Transmembrane helix</keyword>
<evidence type="ECO:0000313" key="3">
    <source>
        <dbReference type="RefSeq" id="XP_016676156.1"/>
    </source>
</evidence>
<dbReference type="PANTHER" id="PTHR31170:SF25">
    <property type="entry name" value="BNAA09G04570D PROTEIN"/>
    <property type="match status" value="1"/>
</dbReference>
<dbReference type="Pfam" id="PF03140">
    <property type="entry name" value="DUF247"/>
    <property type="match status" value="1"/>
</dbReference>
<reference evidence="4 5" key="2">
    <citation type="submission" date="2025-05" db="UniProtKB">
        <authorList>
            <consortium name="RefSeq"/>
        </authorList>
    </citation>
    <scope>IDENTIFICATION</scope>
    <source>
        <tissue evidence="3">Leaf</tissue>
    </source>
</reference>
<gene>
    <name evidence="3 4 5 6" type="primary">LOC107895356</name>
</gene>
<evidence type="ECO:0000313" key="4">
    <source>
        <dbReference type="RefSeq" id="XP_040941346.1"/>
    </source>
</evidence>
<dbReference type="PaxDb" id="3635-A0A1U8IDJ5"/>
<dbReference type="RefSeq" id="XP_040941347.1">
    <property type="nucleotide sequence ID" value="XM_041085413.1"/>
</dbReference>
<organism evidence="2 5">
    <name type="scientific">Gossypium hirsutum</name>
    <name type="common">Upland cotton</name>
    <name type="synonym">Gossypium mexicanum</name>
    <dbReference type="NCBI Taxonomy" id="3635"/>
    <lineage>
        <taxon>Eukaryota</taxon>
        <taxon>Viridiplantae</taxon>
        <taxon>Streptophyta</taxon>
        <taxon>Embryophyta</taxon>
        <taxon>Tracheophyta</taxon>
        <taxon>Spermatophyta</taxon>
        <taxon>Magnoliopsida</taxon>
        <taxon>eudicotyledons</taxon>
        <taxon>Gunneridae</taxon>
        <taxon>Pentapetalae</taxon>
        <taxon>rosids</taxon>
        <taxon>malvids</taxon>
        <taxon>Malvales</taxon>
        <taxon>Malvaceae</taxon>
        <taxon>Malvoideae</taxon>
        <taxon>Gossypium</taxon>
    </lineage>
</organism>
<evidence type="ECO:0000313" key="2">
    <source>
        <dbReference type="Proteomes" id="UP000818029"/>
    </source>
</evidence>
<dbReference type="RefSeq" id="XP_040941348.1">
    <property type="nucleotide sequence ID" value="XM_041085414.1"/>
</dbReference>
<dbReference type="OrthoDB" id="672127at2759"/>
<dbReference type="PANTHER" id="PTHR31170">
    <property type="entry name" value="BNAC04G53230D PROTEIN"/>
    <property type="match status" value="1"/>
</dbReference>
<dbReference type="RefSeq" id="XP_016676156.1">
    <property type="nucleotide sequence ID" value="XM_016820667.1"/>
</dbReference>
<name>A0A1U8IDJ5_GOSHI</name>
<dbReference type="STRING" id="3635.A0A1U8IDJ5"/>
<keyword evidence="2" id="KW-1185">Reference proteome</keyword>
<evidence type="ECO:0000313" key="5">
    <source>
        <dbReference type="RefSeq" id="XP_040941347.1"/>
    </source>
</evidence>
<evidence type="ECO:0000313" key="6">
    <source>
        <dbReference type="RefSeq" id="XP_040941348.1"/>
    </source>
</evidence>
<sequence length="515" mass="60164">MERSSSEMTPSHFDIEKGCVEFEHGLSSFQEKMTSENSDLATMSTVLELEVEEEKMTSENSNLDTMSSVLEVEEEVIEKESYILKVPRRLREINEKAYEPNVISVGPYHYRKPHLARMEDFKKWLFEKHVEKPHLSLDQFREAMKDLEGKTRKCYERPLPPDLKDDANFVDMMVFDGCFVVTLILADHRDFSELGRHFYNDTWYDLLLLENQLPFFVLLKLYSMINPNPGLRGHFNVLATSALEFFDKDPCSLPINTTSSRHLLDLVHTTFQTKEIQAKVVKKVPCCVPENTSIKHLLRLVRTIFHPSETQAEEEKSSGKMPSATELEDAGIHLLGVPIQEKQKQEQWKECMFRITFDNGTKELKIPTLQVDDFTERLFRNYMAYEQFFPLNLPTYFVDYVVFMDDLINTSKDVELLRKSEIIDNLLGNDEAVSEMFNKLCDSITYDEEGFYYKDIASHLNDHCKRKRNIWKANLKKDYFNSPWSLISLLAALVLLLLAILQTIFSLLSYYHQRQ</sequence>
<reference evidence="2" key="1">
    <citation type="journal article" date="2020" name="Nat. Genet.">
        <title>Genomic diversifications of five Gossypium allopolyploid species and their impact on cotton improvement.</title>
        <authorList>
            <person name="Chen Z.J."/>
            <person name="Sreedasyam A."/>
            <person name="Ando A."/>
            <person name="Song Q."/>
            <person name="De Santiago L.M."/>
            <person name="Hulse-Kemp A.M."/>
            <person name="Ding M."/>
            <person name="Ye W."/>
            <person name="Kirkbride R.C."/>
            <person name="Jenkins J."/>
            <person name="Plott C."/>
            <person name="Lovell J."/>
            <person name="Lin Y.M."/>
            <person name="Vaughn R."/>
            <person name="Liu B."/>
            <person name="Simpson S."/>
            <person name="Scheffler B.E."/>
            <person name="Wen L."/>
            <person name="Saski C.A."/>
            <person name="Grover C.E."/>
            <person name="Hu G."/>
            <person name="Conover J.L."/>
            <person name="Carlson J.W."/>
            <person name="Shu S."/>
            <person name="Boston L.B."/>
            <person name="Williams M."/>
            <person name="Peterson D.G."/>
            <person name="McGee K."/>
            <person name="Jones D.C."/>
            <person name="Wendel J.F."/>
            <person name="Stelly D.M."/>
            <person name="Grimwood J."/>
            <person name="Schmutz J."/>
        </authorList>
    </citation>
    <scope>NUCLEOTIDE SEQUENCE [LARGE SCALE GENOMIC DNA]</scope>
    <source>
        <strain evidence="2">cv. TM-1</strain>
    </source>
</reference>
<dbReference type="KEGG" id="ghi:107895356"/>
<proteinExistence type="predicted"/>
<protein>
    <submittedName>
        <fullName evidence="4 5">UPF0481 protein At3g47200 isoform X1</fullName>
    </submittedName>
    <submittedName>
        <fullName evidence="3">UPF0481 protein At3g47200-like isoform X1</fullName>
    </submittedName>
</protein>
<dbReference type="Proteomes" id="UP000818029">
    <property type="component" value="Chromosome A13"/>
</dbReference>